<keyword evidence="2" id="KW-1185">Reference proteome</keyword>
<protein>
    <submittedName>
        <fullName evidence="1">Uncharacterized protein</fullName>
    </submittedName>
</protein>
<evidence type="ECO:0000313" key="2">
    <source>
        <dbReference type="Proteomes" id="UP000051999"/>
    </source>
</evidence>
<accession>A0A0R1RBP5</accession>
<dbReference type="eggNOG" id="COG2255">
    <property type="taxonomic scope" value="Bacteria"/>
</dbReference>
<comment type="caution">
    <text evidence="1">The sequence shown here is derived from an EMBL/GenBank/DDBJ whole genome shotgun (WGS) entry which is preliminary data.</text>
</comment>
<dbReference type="Proteomes" id="UP000051999">
    <property type="component" value="Unassembled WGS sequence"/>
</dbReference>
<name>A0A0R1RBP5_9LACO</name>
<dbReference type="AlphaFoldDB" id="A0A0R1RBP5"/>
<dbReference type="InterPro" id="IPR041073">
    <property type="entry name" value="MobL"/>
</dbReference>
<sequence>MRNANKSQHGPDVIYTQQFHAASANFLNYMERDNAVDMKADYNLNYELGPNVQEDSEAVRAGYIGYMDRNPATTLEDDVSQDTLKDLIHQLPEKQQQQAMRLQEQLHLLITQRRKLLKQQGELDQGQSYRLTQQEIRFNQELNSVTHAGQVRLPTFDQDDFNITRDQEQQLRQRLARGEKNGTIMWQGVVSFDNDFLKRIGVRNATNGHVDQRRLKAAIQKAMPDMLIQENLQQDSFWFGDIHLNTHHVHVHLAIAQERNTRLLTKDGQPKGTFSKRSFDIFKREVHRQLANNRDQEIEIEDRINLLRKNLVSTMKTDLQQPNTELEQQLERLVLVLPDYSDKRKWRASNHRKDFAEAHQIGDDIINELLEHDLKGLNQQLTQTLNRQLAQRQSAYGQIDVASKNRQMQRVHDRLLNEVFRTVSNYDQKGAKSKLTQQVENDDFFTNSQRIDELKALIKDQQPGNQSASLKLELGLRKNHLRLMNLEQQRFSIEARLARLQSSEGDHELQQRLTNRLNQELRYVNLQKKPRFKRTKAESQELAALKRSQTPIGVLQVSNASPELVSARSGSLKQEQQWLRDFPDDPGLNAYYSADDLSSVRQQLVRDQELLQTKSQVFLNNQRIDQPGTTIQKKQQLRAENNHLFQQIKHVDYLNRHGPQARKESDEKKVDQQKTLDVREQMPFNQAQHAIFKGLAGELKGSCRKQLQAMNDHLDSGDDIDRDDRREALAIETGFER</sequence>
<dbReference type="EMBL" id="AZFF01000012">
    <property type="protein sequence ID" value="KRL54009.1"/>
    <property type="molecule type" value="Genomic_DNA"/>
</dbReference>
<gene>
    <name evidence="1" type="ORF">FD35_GL000712</name>
</gene>
<dbReference type="OrthoDB" id="3889159at2"/>
<dbReference type="PATRIC" id="fig|1114972.6.peg.713"/>
<reference evidence="1 2" key="1">
    <citation type="journal article" date="2015" name="Genome Announc.">
        <title>Expanding the biotechnology potential of lactobacilli through comparative genomics of 213 strains and associated genera.</title>
        <authorList>
            <person name="Sun Z."/>
            <person name="Harris H.M."/>
            <person name="McCann A."/>
            <person name="Guo C."/>
            <person name="Argimon S."/>
            <person name="Zhang W."/>
            <person name="Yang X."/>
            <person name="Jeffery I.B."/>
            <person name="Cooney J.C."/>
            <person name="Kagawa T.F."/>
            <person name="Liu W."/>
            <person name="Song Y."/>
            <person name="Salvetti E."/>
            <person name="Wrobel A."/>
            <person name="Rasinkangas P."/>
            <person name="Parkhill J."/>
            <person name="Rea M.C."/>
            <person name="O'Sullivan O."/>
            <person name="Ritari J."/>
            <person name="Douillard F.P."/>
            <person name="Paul Ross R."/>
            <person name="Yang R."/>
            <person name="Briner A.E."/>
            <person name="Felis G.E."/>
            <person name="de Vos W.M."/>
            <person name="Barrangou R."/>
            <person name="Klaenhammer T.R."/>
            <person name="Caufield P.W."/>
            <person name="Cui Y."/>
            <person name="Zhang H."/>
            <person name="O'Toole P.W."/>
        </authorList>
    </citation>
    <scope>NUCLEOTIDE SEQUENCE [LARGE SCALE GENOMIC DNA]</scope>
    <source>
        <strain evidence="1 2">DSM 15814</strain>
    </source>
</reference>
<dbReference type="RefSeq" id="WP_017262375.1">
    <property type="nucleotide sequence ID" value="NZ_AUAW01000013.1"/>
</dbReference>
<dbReference type="STRING" id="1114972.FD35_GL000712"/>
<dbReference type="Pfam" id="PF18555">
    <property type="entry name" value="MobL"/>
    <property type="match status" value="1"/>
</dbReference>
<proteinExistence type="predicted"/>
<organism evidence="1 2">
    <name type="scientific">Furfurilactobacillus rossiae DSM 15814</name>
    <dbReference type="NCBI Taxonomy" id="1114972"/>
    <lineage>
        <taxon>Bacteria</taxon>
        <taxon>Bacillati</taxon>
        <taxon>Bacillota</taxon>
        <taxon>Bacilli</taxon>
        <taxon>Lactobacillales</taxon>
        <taxon>Lactobacillaceae</taxon>
        <taxon>Furfurilactobacillus</taxon>
    </lineage>
</organism>
<evidence type="ECO:0000313" key="1">
    <source>
        <dbReference type="EMBL" id="KRL54009.1"/>
    </source>
</evidence>